<evidence type="ECO:0000313" key="2">
    <source>
        <dbReference type="Proteomes" id="UP001197378"/>
    </source>
</evidence>
<protein>
    <submittedName>
        <fullName evidence="1">Uncharacterized protein</fullName>
    </submittedName>
</protein>
<keyword evidence="2" id="KW-1185">Reference proteome</keyword>
<dbReference type="Proteomes" id="UP001197378">
    <property type="component" value="Unassembled WGS sequence"/>
</dbReference>
<comment type="caution">
    <text evidence="1">The sequence shown here is derived from an EMBL/GenBank/DDBJ whole genome shotgun (WGS) entry which is preliminary data.</text>
</comment>
<accession>A0AAE2YPJ7</accession>
<organism evidence="1 2">
    <name type="scientific">Igneacidithiobacillus copahuensis</name>
    <dbReference type="NCBI Taxonomy" id="2724909"/>
    <lineage>
        <taxon>Bacteria</taxon>
        <taxon>Pseudomonadati</taxon>
        <taxon>Pseudomonadota</taxon>
        <taxon>Acidithiobacillia</taxon>
        <taxon>Acidithiobacillales</taxon>
        <taxon>Acidithiobacillaceae</taxon>
        <taxon>Igneacidithiobacillus</taxon>
    </lineage>
</organism>
<reference evidence="1" key="1">
    <citation type="journal article" date="2021" name="ISME J.">
        <title>Genomic evolution of the class Acidithiobacillia: deep-branching Proteobacteria living in extreme acidic conditions.</title>
        <authorList>
            <person name="Moya-Beltran A."/>
            <person name="Beard S."/>
            <person name="Rojas-Villalobos C."/>
            <person name="Issotta F."/>
            <person name="Gallardo Y."/>
            <person name="Ulloa R."/>
            <person name="Giaveno A."/>
            <person name="Degli Esposti M."/>
            <person name="Johnson D.B."/>
            <person name="Quatrini R."/>
        </authorList>
    </citation>
    <scope>NUCLEOTIDE SEQUENCE</scope>
    <source>
        <strain evidence="1">VAN18-1</strain>
    </source>
</reference>
<gene>
    <name evidence="1" type="ORF">HFQ13_05325</name>
</gene>
<dbReference type="RefSeq" id="WP_215872080.1">
    <property type="nucleotide sequence ID" value="NZ_JAAXYO010000048.1"/>
</dbReference>
<proteinExistence type="predicted"/>
<dbReference type="EMBL" id="JAAXYO010000048">
    <property type="protein sequence ID" value="MBU2787631.1"/>
    <property type="molecule type" value="Genomic_DNA"/>
</dbReference>
<sequence length="93" mass="10227">MQQASSVEITARALQLLSAISTPVSVEDFIRLELTGDPTADIFLSKISRMMLEQLRSDGMIISDDLTAPSPQIYGLTPQGIKMHQFFLTLTNA</sequence>
<evidence type="ECO:0000313" key="1">
    <source>
        <dbReference type="EMBL" id="MBU2787631.1"/>
    </source>
</evidence>
<dbReference type="AlphaFoldDB" id="A0AAE2YPJ7"/>
<name>A0AAE2YPJ7_9PROT</name>